<dbReference type="GO" id="GO:0004523">
    <property type="term" value="F:RNA-DNA hybrid ribonuclease activity"/>
    <property type="evidence" value="ECO:0007669"/>
    <property type="project" value="InterPro"/>
</dbReference>
<proteinExistence type="predicted"/>
<evidence type="ECO:0000259" key="2">
    <source>
        <dbReference type="Pfam" id="PF13966"/>
    </source>
</evidence>
<dbReference type="Proteomes" id="UP000030689">
    <property type="component" value="Unassembled WGS sequence"/>
</dbReference>
<dbReference type="Pfam" id="PF13966">
    <property type="entry name" value="zf-RVT"/>
    <property type="match status" value="1"/>
</dbReference>
<dbReference type="PANTHER" id="PTHR47074:SF11">
    <property type="entry name" value="REVERSE TRANSCRIPTASE-LIKE PROTEIN"/>
    <property type="match status" value="1"/>
</dbReference>
<accession>V4NL18</accession>
<dbReference type="AlphaFoldDB" id="V4NL18"/>
<feature type="domain" description="RNase H type-1" evidence="1">
    <location>
        <begin position="267"/>
        <end position="334"/>
    </location>
</feature>
<name>V4NL18_EUTSA</name>
<dbReference type="InterPro" id="IPR036397">
    <property type="entry name" value="RNaseH_sf"/>
</dbReference>
<organism evidence="3 4">
    <name type="scientific">Eutrema salsugineum</name>
    <name type="common">Saltwater cress</name>
    <name type="synonym">Sisymbrium salsugineum</name>
    <dbReference type="NCBI Taxonomy" id="72664"/>
    <lineage>
        <taxon>Eukaryota</taxon>
        <taxon>Viridiplantae</taxon>
        <taxon>Streptophyta</taxon>
        <taxon>Embryophyta</taxon>
        <taxon>Tracheophyta</taxon>
        <taxon>Spermatophyta</taxon>
        <taxon>Magnoliopsida</taxon>
        <taxon>eudicotyledons</taxon>
        <taxon>Gunneridae</taxon>
        <taxon>Pentapetalae</taxon>
        <taxon>rosids</taxon>
        <taxon>malvids</taxon>
        <taxon>Brassicales</taxon>
        <taxon>Brassicaceae</taxon>
        <taxon>Eutremeae</taxon>
        <taxon>Eutrema</taxon>
    </lineage>
</organism>
<dbReference type="SUPFAM" id="SSF53098">
    <property type="entry name" value="Ribonuclease H-like"/>
    <property type="match status" value="1"/>
</dbReference>
<dbReference type="EMBL" id="KI517416">
    <property type="protein sequence ID" value="ESQ47071.1"/>
    <property type="molecule type" value="Genomic_DNA"/>
</dbReference>
<dbReference type="PANTHER" id="PTHR47074">
    <property type="entry name" value="BNAC02G40300D PROTEIN"/>
    <property type="match status" value="1"/>
</dbReference>
<evidence type="ECO:0008006" key="5">
    <source>
        <dbReference type="Google" id="ProtNLM"/>
    </source>
</evidence>
<dbReference type="Pfam" id="PF13456">
    <property type="entry name" value="RVT_3"/>
    <property type="match status" value="1"/>
</dbReference>
<dbReference type="GO" id="GO:0003676">
    <property type="term" value="F:nucleic acid binding"/>
    <property type="evidence" value="ECO:0007669"/>
    <property type="project" value="InterPro"/>
</dbReference>
<evidence type="ECO:0000313" key="3">
    <source>
        <dbReference type="EMBL" id="ESQ47071.1"/>
    </source>
</evidence>
<dbReference type="Gramene" id="ESQ47071">
    <property type="protein sequence ID" value="ESQ47071"/>
    <property type="gene ID" value="EUTSA_v10028075mg"/>
</dbReference>
<sequence>MIRTVLPGYEQHIRRLPLSSSRPSDRLVWLPQKNGKYSVRSGYGLSVSETIPERQRNFNWQKNIWKLQTVPKVKQFLWRAVVEAFPVGVELVRRGIQVDFACKICGNPETITHVLRDCQLARKVWNLAPLRTQSHLNTVLCLDFLAHILSMVSLPPIEVSTTSLPAWICWNLWTPRNHRIFSDTTYSAYEIITKAICDARAWQEAQSSLRKPQSPQVVTSPPPTLSVICNVDAAWHADSGHCGLGFTFRPLEEDWPLQHSASPLISVVDAGYASLQVRSDSQTLMNLLNSQDTHTEIHAIVNDIRLLALSFSLISFIFVPCTDNVEADTLAKDALRALLYHIE</sequence>
<dbReference type="STRING" id="72664.V4NL18"/>
<dbReference type="OMA" id="IWENNIT"/>
<dbReference type="InterPro" id="IPR052929">
    <property type="entry name" value="RNase_H-like_EbsB-rel"/>
</dbReference>
<feature type="domain" description="Reverse transcriptase zinc-binding" evidence="2">
    <location>
        <begin position="37"/>
        <end position="125"/>
    </location>
</feature>
<gene>
    <name evidence="3" type="ORF">EUTSA_v10028075mg</name>
</gene>
<evidence type="ECO:0000259" key="1">
    <source>
        <dbReference type="Pfam" id="PF13456"/>
    </source>
</evidence>
<dbReference type="eggNOG" id="KOG1075">
    <property type="taxonomic scope" value="Eukaryota"/>
</dbReference>
<evidence type="ECO:0000313" key="4">
    <source>
        <dbReference type="Proteomes" id="UP000030689"/>
    </source>
</evidence>
<dbReference type="CDD" id="cd06222">
    <property type="entry name" value="RNase_H_like"/>
    <property type="match status" value="1"/>
</dbReference>
<dbReference type="KEGG" id="eus:EUTSA_v10028075mg"/>
<dbReference type="InterPro" id="IPR026960">
    <property type="entry name" value="RVT-Znf"/>
</dbReference>
<protein>
    <recommendedName>
        <fullName evidence="5">Reverse transcriptase zinc-binding domain-containing protein</fullName>
    </recommendedName>
</protein>
<dbReference type="InterPro" id="IPR002156">
    <property type="entry name" value="RNaseH_domain"/>
</dbReference>
<dbReference type="InterPro" id="IPR044730">
    <property type="entry name" value="RNase_H-like_dom_plant"/>
</dbReference>
<keyword evidence="4" id="KW-1185">Reference proteome</keyword>
<dbReference type="Gene3D" id="3.30.420.10">
    <property type="entry name" value="Ribonuclease H-like superfamily/Ribonuclease H"/>
    <property type="match status" value="1"/>
</dbReference>
<reference evidence="3 4" key="1">
    <citation type="journal article" date="2013" name="Front. Plant Sci.">
        <title>The Reference Genome of the Halophytic Plant Eutrema salsugineum.</title>
        <authorList>
            <person name="Yang R."/>
            <person name="Jarvis D.E."/>
            <person name="Chen H."/>
            <person name="Beilstein M.A."/>
            <person name="Grimwood J."/>
            <person name="Jenkins J."/>
            <person name="Shu S."/>
            <person name="Prochnik S."/>
            <person name="Xin M."/>
            <person name="Ma C."/>
            <person name="Schmutz J."/>
            <person name="Wing R.A."/>
            <person name="Mitchell-Olds T."/>
            <person name="Schumaker K.S."/>
            <person name="Wang X."/>
        </authorList>
    </citation>
    <scope>NUCLEOTIDE SEQUENCE [LARGE SCALE GENOMIC DNA]</scope>
</reference>
<dbReference type="InterPro" id="IPR012337">
    <property type="entry name" value="RNaseH-like_sf"/>
</dbReference>